<evidence type="ECO:0000313" key="1">
    <source>
        <dbReference type="EMBL" id="KAK3873348.1"/>
    </source>
</evidence>
<protein>
    <submittedName>
        <fullName evidence="1">Uncharacterized protein</fullName>
    </submittedName>
</protein>
<dbReference type="EMBL" id="JAWQEG010002231">
    <property type="protein sequence ID" value="KAK3873348.1"/>
    <property type="molecule type" value="Genomic_DNA"/>
</dbReference>
<evidence type="ECO:0000313" key="2">
    <source>
        <dbReference type="Proteomes" id="UP001286313"/>
    </source>
</evidence>
<accession>A0AAE1FJL2</accession>
<proteinExistence type="predicted"/>
<sequence length="150" mass="16354">MATSIEYCSCSDRHIFMINTECGVTPKHIHTKSPTQVESARGDSQSKRGVSNTVVSSISTTWLMVAVHESIKSSSLAAASSTNIISVTVTGYTRSTTEPLHPLAHNSLQPIPAQQLRQACSHQPIQNRAIIRNIVKVPHKSKTDDSSFEQ</sequence>
<dbReference type="AlphaFoldDB" id="A0AAE1FJL2"/>
<keyword evidence="2" id="KW-1185">Reference proteome</keyword>
<organism evidence="1 2">
    <name type="scientific">Petrolisthes cinctipes</name>
    <name type="common">Flat porcelain crab</name>
    <dbReference type="NCBI Taxonomy" id="88211"/>
    <lineage>
        <taxon>Eukaryota</taxon>
        <taxon>Metazoa</taxon>
        <taxon>Ecdysozoa</taxon>
        <taxon>Arthropoda</taxon>
        <taxon>Crustacea</taxon>
        <taxon>Multicrustacea</taxon>
        <taxon>Malacostraca</taxon>
        <taxon>Eumalacostraca</taxon>
        <taxon>Eucarida</taxon>
        <taxon>Decapoda</taxon>
        <taxon>Pleocyemata</taxon>
        <taxon>Anomura</taxon>
        <taxon>Galatheoidea</taxon>
        <taxon>Porcellanidae</taxon>
        <taxon>Petrolisthes</taxon>
    </lineage>
</organism>
<comment type="caution">
    <text evidence="1">The sequence shown here is derived from an EMBL/GenBank/DDBJ whole genome shotgun (WGS) entry which is preliminary data.</text>
</comment>
<gene>
    <name evidence="1" type="ORF">Pcinc_021636</name>
</gene>
<reference evidence="1" key="1">
    <citation type="submission" date="2023-10" db="EMBL/GenBank/DDBJ databases">
        <title>Genome assemblies of two species of porcelain crab, Petrolisthes cinctipes and Petrolisthes manimaculis (Anomura: Porcellanidae).</title>
        <authorList>
            <person name="Angst P."/>
        </authorList>
    </citation>
    <scope>NUCLEOTIDE SEQUENCE</scope>
    <source>
        <strain evidence="1">PB745_01</strain>
        <tissue evidence="1">Gill</tissue>
    </source>
</reference>
<name>A0AAE1FJL2_PETCI</name>
<dbReference type="Proteomes" id="UP001286313">
    <property type="component" value="Unassembled WGS sequence"/>
</dbReference>